<accession>A0A9D4SIZ4</accession>
<dbReference type="EMBL" id="SDOV01000002">
    <property type="protein sequence ID" value="KAH7644259.1"/>
    <property type="molecule type" value="Genomic_DNA"/>
</dbReference>
<comment type="caution">
    <text evidence="1">The sequence shown here is derived from an EMBL/GenBank/DDBJ whole genome shotgun (WGS) entry which is preliminary data.</text>
</comment>
<sequence length="136" mass="15856">MQKTFDDKKFGILISLDISKAFDSACFDIILSKLRGLNIPPNLYRMFVSFLDNRHVILPIQDFVVSKPFRRGCPQGAGKTHKYYYIPVEKVLVNFVVNDEIINNIQNEQDDMVSQYVRTNRMVNCLRLTTYGDDLW</sequence>
<dbReference type="AlphaFoldDB" id="A0A9D4SIZ4"/>
<reference evidence="1" key="1">
    <citation type="submission" date="2020-06" db="EMBL/GenBank/DDBJ databases">
        <authorList>
            <person name="Ji K."/>
            <person name="Li J."/>
        </authorList>
    </citation>
    <scope>NUCLEOTIDE SEQUENCE</scope>
    <source>
        <strain evidence="1">JKM2019</strain>
        <tissue evidence="1">Whole body</tissue>
    </source>
</reference>
<reference evidence="1" key="2">
    <citation type="journal article" date="2021" name="World Allergy Organ. J.">
        <title>Chromosome-level assembly of Dermatophagoides farinae genome and transcriptome reveals two novel allergens Der f 37 and Der f 39.</title>
        <authorList>
            <person name="Chen J."/>
            <person name="Cai Z."/>
            <person name="Fan D."/>
            <person name="Hu J."/>
            <person name="Hou Y."/>
            <person name="He Y."/>
            <person name="Zhang Z."/>
            <person name="Zhao Z."/>
            <person name="Gao P."/>
            <person name="Hu W."/>
            <person name="Sun J."/>
            <person name="Li J."/>
            <person name="Ji K."/>
        </authorList>
    </citation>
    <scope>NUCLEOTIDE SEQUENCE</scope>
    <source>
        <strain evidence="1">JKM2019</strain>
    </source>
</reference>
<dbReference type="Proteomes" id="UP000828236">
    <property type="component" value="Unassembled WGS sequence"/>
</dbReference>
<gene>
    <name evidence="1" type="ORF">HUG17_6621</name>
</gene>
<evidence type="ECO:0008006" key="2">
    <source>
        <dbReference type="Google" id="ProtNLM"/>
    </source>
</evidence>
<name>A0A9D4SIZ4_DERFA</name>
<proteinExistence type="predicted"/>
<evidence type="ECO:0000313" key="1">
    <source>
        <dbReference type="EMBL" id="KAH7644259.1"/>
    </source>
</evidence>
<organism evidence="1">
    <name type="scientific">Dermatophagoides farinae</name>
    <name type="common">American house dust mite</name>
    <dbReference type="NCBI Taxonomy" id="6954"/>
    <lineage>
        <taxon>Eukaryota</taxon>
        <taxon>Metazoa</taxon>
        <taxon>Ecdysozoa</taxon>
        <taxon>Arthropoda</taxon>
        <taxon>Chelicerata</taxon>
        <taxon>Arachnida</taxon>
        <taxon>Acari</taxon>
        <taxon>Acariformes</taxon>
        <taxon>Sarcoptiformes</taxon>
        <taxon>Astigmata</taxon>
        <taxon>Psoroptidia</taxon>
        <taxon>Analgoidea</taxon>
        <taxon>Pyroglyphidae</taxon>
        <taxon>Dermatophagoidinae</taxon>
        <taxon>Dermatophagoides</taxon>
    </lineage>
</organism>
<protein>
    <recommendedName>
        <fullName evidence="2">Reverse transcriptase domain-containing protein</fullName>
    </recommendedName>
</protein>